<dbReference type="Gene3D" id="3.10.450.50">
    <property type="match status" value="1"/>
</dbReference>
<evidence type="ECO:0000313" key="3">
    <source>
        <dbReference type="Proteomes" id="UP000243904"/>
    </source>
</evidence>
<protein>
    <submittedName>
        <fullName evidence="2">SnoaL-like domain-containing protein</fullName>
    </submittedName>
</protein>
<keyword evidence="3" id="KW-1185">Reference proteome</keyword>
<dbReference type="AlphaFoldDB" id="A0A1H1NEV7"/>
<name>A0A1H1NEV7_9BRAD</name>
<dbReference type="InterPro" id="IPR037401">
    <property type="entry name" value="SnoaL-like"/>
</dbReference>
<proteinExistence type="predicted"/>
<evidence type="ECO:0000259" key="1">
    <source>
        <dbReference type="Pfam" id="PF12680"/>
    </source>
</evidence>
<dbReference type="Pfam" id="PF12680">
    <property type="entry name" value="SnoaL_2"/>
    <property type="match status" value="1"/>
</dbReference>
<dbReference type="SUPFAM" id="SSF54427">
    <property type="entry name" value="NTF2-like"/>
    <property type="match status" value="1"/>
</dbReference>
<evidence type="ECO:0000313" key="2">
    <source>
        <dbReference type="EMBL" id="SDR97432.1"/>
    </source>
</evidence>
<dbReference type="EMBL" id="LT629750">
    <property type="protein sequence ID" value="SDR97432.1"/>
    <property type="molecule type" value="Genomic_DNA"/>
</dbReference>
<accession>A0A1H1NEV7</accession>
<dbReference type="RefSeq" id="WP_167558606.1">
    <property type="nucleotide sequence ID" value="NZ_LT629750.1"/>
</dbReference>
<sequence>MRNVSADALPQVILDHVAAYRRHDAEAFMATLAPDALINDIQREFLGHPAIRAWADKEIFGPKVTLETEAAFEHFGNTIVRFRVDGDFDKSNLPDPLILTYYFAVQDDRITQLIILHNKAVAI</sequence>
<gene>
    <name evidence="2" type="ORF">SAMN05444158_0595</name>
</gene>
<dbReference type="InterPro" id="IPR032710">
    <property type="entry name" value="NTF2-like_dom_sf"/>
</dbReference>
<feature type="domain" description="SnoaL-like" evidence="1">
    <location>
        <begin position="15"/>
        <end position="112"/>
    </location>
</feature>
<organism evidence="2 3">
    <name type="scientific">Bradyrhizobium canariense</name>
    <dbReference type="NCBI Taxonomy" id="255045"/>
    <lineage>
        <taxon>Bacteria</taxon>
        <taxon>Pseudomonadati</taxon>
        <taxon>Pseudomonadota</taxon>
        <taxon>Alphaproteobacteria</taxon>
        <taxon>Hyphomicrobiales</taxon>
        <taxon>Nitrobacteraceae</taxon>
        <taxon>Bradyrhizobium</taxon>
    </lineage>
</organism>
<reference evidence="3" key="1">
    <citation type="submission" date="2016-10" db="EMBL/GenBank/DDBJ databases">
        <authorList>
            <person name="Varghese N."/>
            <person name="Submissions S."/>
        </authorList>
    </citation>
    <scope>NUCLEOTIDE SEQUENCE [LARGE SCALE GENOMIC DNA]</scope>
    <source>
        <strain evidence="3">GAS369</strain>
    </source>
</reference>
<dbReference type="Proteomes" id="UP000243904">
    <property type="component" value="Chromosome I"/>
</dbReference>